<dbReference type="InterPro" id="IPR050815">
    <property type="entry name" value="TF_fung"/>
</dbReference>
<keyword evidence="3" id="KW-0805">Transcription regulation</keyword>
<dbReference type="PRINTS" id="PR00755">
    <property type="entry name" value="AFLATOXINBRP"/>
</dbReference>
<keyword evidence="5" id="KW-0804">Transcription</keyword>
<comment type="subcellular location">
    <subcellularLocation>
        <location evidence="1">Nucleus</location>
    </subcellularLocation>
</comment>
<dbReference type="GO" id="GO:0005634">
    <property type="term" value="C:nucleus"/>
    <property type="evidence" value="ECO:0007669"/>
    <property type="project" value="UniProtKB-SubCell"/>
</dbReference>
<dbReference type="PANTHER" id="PTHR47338:SF27">
    <property type="entry name" value="ZN(II)2CYS6 TRANSCRIPTION FACTOR (EUROFUNG)"/>
    <property type="match status" value="1"/>
</dbReference>
<dbReference type="InterPro" id="IPR007219">
    <property type="entry name" value="XnlR_reg_dom"/>
</dbReference>
<dbReference type="GO" id="GO:0008270">
    <property type="term" value="F:zinc ion binding"/>
    <property type="evidence" value="ECO:0007669"/>
    <property type="project" value="InterPro"/>
</dbReference>
<dbReference type="InterPro" id="IPR001138">
    <property type="entry name" value="Zn2Cys6_DnaBD"/>
</dbReference>
<dbReference type="GO" id="GO:0000981">
    <property type="term" value="F:DNA-binding transcription factor activity, RNA polymerase II-specific"/>
    <property type="evidence" value="ECO:0007669"/>
    <property type="project" value="InterPro"/>
</dbReference>
<evidence type="ECO:0000256" key="4">
    <source>
        <dbReference type="ARBA" id="ARBA00023026"/>
    </source>
</evidence>
<protein>
    <recommendedName>
        <fullName evidence="8">Zn(2)-C6 fungal-type domain-containing protein</fullName>
    </recommendedName>
</protein>
<dbReference type="CDD" id="cd12148">
    <property type="entry name" value="fungal_TF_MHR"/>
    <property type="match status" value="1"/>
</dbReference>
<feature type="domain" description="Zn(2)-C6 fungal-type" evidence="8">
    <location>
        <begin position="169"/>
        <end position="199"/>
    </location>
</feature>
<organism evidence="9 10">
    <name type="scientific">Zalerion maritima</name>
    <dbReference type="NCBI Taxonomy" id="339359"/>
    <lineage>
        <taxon>Eukaryota</taxon>
        <taxon>Fungi</taxon>
        <taxon>Dikarya</taxon>
        <taxon>Ascomycota</taxon>
        <taxon>Pezizomycotina</taxon>
        <taxon>Sordariomycetes</taxon>
        <taxon>Lulworthiomycetidae</taxon>
        <taxon>Lulworthiales</taxon>
        <taxon>Lulworthiaceae</taxon>
        <taxon>Zalerion</taxon>
    </lineage>
</organism>
<keyword evidence="2" id="KW-0479">Metal-binding</keyword>
<accession>A0AAD5WVI4</accession>
<dbReference type="Pfam" id="PF00172">
    <property type="entry name" value="Zn_clus"/>
    <property type="match status" value="1"/>
</dbReference>
<gene>
    <name evidence="9" type="ORF">MKZ38_006503</name>
</gene>
<name>A0AAD5WVI4_9PEZI</name>
<evidence type="ECO:0000259" key="8">
    <source>
        <dbReference type="PROSITE" id="PS50048"/>
    </source>
</evidence>
<keyword evidence="10" id="KW-1185">Reference proteome</keyword>
<dbReference type="SMART" id="SM00906">
    <property type="entry name" value="Fungal_trans"/>
    <property type="match status" value="1"/>
</dbReference>
<dbReference type="PROSITE" id="PS00463">
    <property type="entry name" value="ZN2_CY6_FUNGAL_1"/>
    <property type="match status" value="1"/>
</dbReference>
<dbReference type="InterPro" id="IPR036864">
    <property type="entry name" value="Zn2-C6_fun-type_DNA-bd_sf"/>
</dbReference>
<dbReference type="SUPFAM" id="SSF57701">
    <property type="entry name" value="Zn2/Cys6 DNA-binding domain"/>
    <property type="match status" value="1"/>
</dbReference>
<reference evidence="9" key="1">
    <citation type="submission" date="2022-07" db="EMBL/GenBank/DDBJ databases">
        <title>Draft genome sequence of Zalerion maritima ATCC 34329, a (micro)plastics degrading marine fungus.</title>
        <authorList>
            <person name="Paco A."/>
            <person name="Goncalves M.F.M."/>
            <person name="Rocha-Santos T.A.P."/>
            <person name="Alves A."/>
        </authorList>
    </citation>
    <scope>NUCLEOTIDE SEQUENCE</scope>
    <source>
        <strain evidence="9">ATCC 34329</strain>
    </source>
</reference>
<evidence type="ECO:0000256" key="2">
    <source>
        <dbReference type="ARBA" id="ARBA00022723"/>
    </source>
</evidence>
<evidence type="ECO:0000256" key="5">
    <source>
        <dbReference type="ARBA" id="ARBA00023163"/>
    </source>
</evidence>
<dbReference type="EMBL" id="JAKWBI020000003">
    <property type="protein sequence ID" value="KAJ2907209.1"/>
    <property type="molecule type" value="Genomic_DNA"/>
</dbReference>
<dbReference type="Gene3D" id="4.10.240.10">
    <property type="entry name" value="Zn(2)-C6 fungal-type DNA-binding domain"/>
    <property type="match status" value="1"/>
</dbReference>
<dbReference type="GO" id="GO:0003677">
    <property type="term" value="F:DNA binding"/>
    <property type="evidence" value="ECO:0007669"/>
    <property type="project" value="InterPro"/>
</dbReference>
<dbReference type="Proteomes" id="UP001201980">
    <property type="component" value="Unassembled WGS sequence"/>
</dbReference>
<evidence type="ECO:0000256" key="1">
    <source>
        <dbReference type="ARBA" id="ARBA00004123"/>
    </source>
</evidence>
<keyword evidence="4" id="KW-0843">Virulence</keyword>
<evidence type="ECO:0000313" key="9">
    <source>
        <dbReference type="EMBL" id="KAJ2907209.1"/>
    </source>
</evidence>
<evidence type="ECO:0000256" key="3">
    <source>
        <dbReference type="ARBA" id="ARBA00023015"/>
    </source>
</evidence>
<dbReference type="AlphaFoldDB" id="A0AAD5WVI4"/>
<dbReference type="PROSITE" id="PS50048">
    <property type="entry name" value="ZN2_CY6_FUNGAL_2"/>
    <property type="match status" value="1"/>
</dbReference>
<keyword evidence="6" id="KW-0539">Nucleus</keyword>
<dbReference type="SMART" id="SM00066">
    <property type="entry name" value="GAL4"/>
    <property type="match status" value="1"/>
</dbReference>
<evidence type="ECO:0000256" key="7">
    <source>
        <dbReference type="SAM" id="MobiDB-lite"/>
    </source>
</evidence>
<feature type="region of interest" description="Disordered" evidence="7">
    <location>
        <begin position="254"/>
        <end position="287"/>
    </location>
</feature>
<sequence>MSPGSAALQAFPIGHEIPHSHPEDLIDPSQFADFDFGYGGIPDGQVISLQDGRGADMFGTQPQPQTMVQERHNSAIVMNGGRAPTFNVSAVSARRASFEASEDGSENSRHRILNPLDDAMSDEFGMSSTGAGDGTDLGGKPKEDKSETIPPWSELKTKAGKERKRLPLACIACRRKKIRCSGEKPACKHCLRSRIPCVYKVTTRKAAPRTDYMAMLDKRLKRMEERIIKIIPKSEQEAASSSVTRAVVKPAIPGTISANKSSKKKQSEENDLDQWATRSQSKTRLDGKSNKIASLHFHEVEDNKLLTEGSKALPDKEIQEHLANVFFENIYGQAYHLLHKPSYMRKLKNGTLPPVLILSVCAVAARFSTHPKFGATANFLRGEEWAREARDIVTRRYEWPNITILTCLLILGLHEFGTCQGGRSWALGGQATRMAFALQLHKDLEFDPASLDGTAPLSFIDKEIRRRTMWACFLMDRFNSSGTDRPMFIREETVKIPLPIKEKYFQLDMPGPTETLDGQVLNPVSADDGQLADAKENMGVAAYMIRAIALWGRIISYLNQGGREADPQPFWCPDSLFSKLIAEADDFPKTLPESLLFNEDNLRLHETENMANQFLFLHISIQQNILFINRHAMSLLELAATSETPESLFEKVQESAFATANRISELLQDAENMLVTAPFVGYCAFLSSTVHIMGLYSKGGGNSQLAEKQKKNLAVNIKYLGKMKRYWGMFHWIVENLREQYKTYHDTTRTSPPETNLGPAVGAPGSGSVDGADSPSGTVAAQSPVFQYGDWFDRYPHGLSHTDYVDPAAVPKKKERGHDAVLEQKPELHTVEEYFTTLSPPQTGDMRAMNDRRNAANLKRKAQLLHGGPQSKKTREEQQLGSLMTDLGNHPQAHHDAQQQASLRGFALGGQTSGPTNFHPLTIPHTTAGAGYHALSPISPVVGHSNNHLFSLANVQDHALEHFPVELIHAIQQSANMPSGVGNLERHLDFGGFGGHDVQSGHHSAGVLDGSGQGHGGGPAGPWGHMPSRRNTAGGLGGRHPAMAGFVDSSAWFSPFNMDTEVVNHDIMGNNSMDGFLFGTNGNGSGLATPGGMGLHNGR</sequence>
<dbReference type="Pfam" id="PF04082">
    <property type="entry name" value="Fungal_trans"/>
    <property type="match status" value="1"/>
</dbReference>
<dbReference type="CDD" id="cd00067">
    <property type="entry name" value="GAL4"/>
    <property type="match status" value="1"/>
</dbReference>
<dbReference type="GO" id="GO:0006351">
    <property type="term" value="P:DNA-templated transcription"/>
    <property type="evidence" value="ECO:0007669"/>
    <property type="project" value="InterPro"/>
</dbReference>
<feature type="region of interest" description="Disordered" evidence="7">
    <location>
        <begin position="119"/>
        <end position="159"/>
    </location>
</feature>
<comment type="caution">
    <text evidence="9">The sequence shown here is derived from an EMBL/GenBank/DDBJ whole genome shotgun (WGS) entry which is preliminary data.</text>
</comment>
<evidence type="ECO:0000256" key="6">
    <source>
        <dbReference type="ARBA" id="ARBA00023242"/>
    </source>
</evidence>
<evidence type="ECO:0000313" key="10">
    <source>
        <dbReference type="Proteomes" id="UP001201980"/>
    </source>
</evidence>
<dbReference type="PANTHER" id="PTHR47338">
    <property type="entry name" value="ZN(II)2CYS6 TRANSCRIPTION FACTOR (EUROFUNG)-RELATED"/>
    <property type="match status" value="1"/>
</dbReference>
<feature type="region of interest" description="Disordered" evidence="7">
    <location>
        <begin position="746"/>
        <end position="778"/>
    </location>
</feature>
<proteinExistence type="predicted"/>